<dbReference type="Pfam" id="PF11848">
    <property type="entry name" value="DUF3368"/>
    <property type="match status" value="1"/>
</dbReference>
<protein>
    <recommendedName>
        <fullName evidence="3">PIN domain-containing protein</fullName>
    </recommendedName>
</protein>
<evidence type="ECO:0000313" key="1">
    <source>
        <dbReference type="EMBL" id="SEH39165.1"/>
    </source>
</evidence>
<accession>A0A1H6HYB8</accession>
<dbReference type="STRING" id="1267564.SAMN05192561_101468"/>
<dbReference type="AlphaFoldDB" id="A0A1H6HYB8"/>
<keyword evidence="2" id="KW-1185">Reference proteome</keyword>
<organism evidence="1 2">
    <name type="scientific">Halopenitus malekzadehii</name>
    <dbReference type="NCBI Taxonomy" id="1267564"/>
    <lineage>
        <taxon>Archaea</taxon>
        <taxon>Methanobacteriati</taxon>
        <taxon>Methanobacteriota</taxon>
        <taxon>Stenosarchaea group</taxon>
        <taxon>Halobacteria</taxon>
        <taxon>Halobacteriales</taxon>
        <taxon>Haloferacaceae</taxon>
        <taxon>Halopenitus</taxon>
    </lineage>
</organism>
<dbReference type="OrthoDB" id="214513at2157"/>
<dbReference type="InterPro" id="IPR021799">
    <property type="entry name" value="PIN-like_prokaryotic"/>
</dbReference>
<name>A0A1H6HYB8_9EURY</name>
<sequence>MVLLVADTSALVTLGTVATHERNPLDIILDAHRVIVPDRVLAELEETASYDDQSGTAARAVLDRRTTFRVRTAALDADFPLDDGENAAVSLANDLGATQFLCDEFNRLALIHASLADTRLVTTPTLVTILVRNEFLSSNDAQALVSEMSDARSWDTNTYVAQATRTLRQASDDASDDDLV</sequence>
<dbReference type="EMBL" id="FNWU01000001">
    <property type="protein sequence ID" value="SEH39165.1"/>
    <property type="molecule type" value="Genomic_DNA"/>
</dbReference>
<dbReference type="RefSeq" id="WP_092813727.1">
    <property type="nucleotide sequence ID" value="NZ_FNWU01000001.1"/>
</dbReference>
<dbReference type="Proteomes" id="UP000199215">
    <property type="component" value="Unassembled WGS sequence"/>
</dbReference>
<reference evidence="1 2" key="1">
    <citation type="submission" date="2016-10" db="EMBL/GenBank/DDBJ databases">
        <authorList>
            <person name="de Groot N.N."/>
        </authorList>
    </citation>
    <scope>NUCLEOTIDE SEQUENCE [LARGE SCALE GENOMIC DNA]</scope>
    <source>
        <strain evidence="1 2">IBRC-M10418</strain>
    </source>
</reference>
<evidence type="ECO:0000313" key="2">
    <source>
        <dbReference type="Proteomes" id="UP000199215"/>
    </source>
</evidence>
<proteinExistence type="predicted"/>
<evidence type="ECO:0008006" key="3">
    <source>
        <dbReference type="Google" id="ProtNLM"/>
    </source>
</evidence>
<gene>
    <name evidence="1" type="ORF">SAMN05192561_101468</name>
</gene>